<dbReference type="EMBL" id="MEIA01000485">
    <property type="protein sequence ID" value="OJF10225.1"/>
    <property type="molecule type" value="Genomic_DNA"/>
</dbReference>
<gene>
    <name evidence="2" type="ORF">BG844_33130</name>
</gene>
<dbReference type="AlphaFoldDB" id="A0A1K0FBK9"/>
<evidence type="ECO:0008006" key="4">
    <source>
        <dbReference type="Google" id="ProtNLM"/>
    </source>
</evidence>
<dbReference type="PROSITE" id="PS51257">
    <property type="entry name" value="PROKAR_LIPOPROTEIN"/>
    <property type="match status" value="1"/>
</dbReference>
<proteinExistence type="predicted"/>
<evidence type="ECO:0000313" key="3">
    <source>
        <dbReference type="Proteomes" id="UP000182486"/>
    </source>
</evidence>
<feature type="signal peptide" evidence="1">
    <location>
        <begin position="1"/>
        <end position="32"/>
    </location>
</feature>
<sequence length="176" mass="18732">MRTARTIPLLIVCSLMVTLGACSSGPAPRAWAASVCKVLAPWRTEIGTLATRTQQQMTAATTPAQAKENLMRLFGGAESASERARAGVKEAGVPDVDEGKRVAESFTASLSAMRDAYGRAKTGIEALATSPSKDFYDRVGTVVEALNTEYKASELDTSKLSSIELQKAFDAVPECR</sequence>
<reference evidence="2 3" key="1">
    <citation type="submission" date="2016-09" db="EMBL/GenBank/DDBJ databases">
        <title>Couchioplanes caeruleus draft genome sequence.</title>
        <authorList>
            <person name="Sheehan J."/>
            <person name="Caffrey P."/>
        </authorList>
    </citation>
    <scope>NUCLEOTIDE SEQUENCE [LARGE SCALE GENOMIC DNA]</scope>
    <source>
        <strain evidence="2 3">DSM 43634</strain>
    </source>
</reference>
<evidence type="ECO:0000313" key="2">
    <source>
        <dbReference type="EMBL" id="OJF10225.1"/>
    </source>
</evidence>
<comment type="caution">
    <text evidence="2">The sequence shown here is derived from an EMBL/GenBank/DDBJ whole genome shotgun (WGS) entry which is preliminary data.</text>
</comment>
<feature type="chain" id="PRO_5009663659" description="Lipoprotein" evidence="1">
    <location>
        <begin position="33"/>
        <end position="176"/>
    </location>
</feature>
<keyword evidence="3" id="KW-1185">Reference proteome</keyword>
<evidence type="ECO:0000256" key="1">
    <source>
        <dbReference type="SAM" id="SignalP"/>
    </source>
</evidence>
<name>A0A1K0FBK9_9ACTN</name>
<protein>
    <recommendedName>
        <fullName evidence="4">Lipoprotein</fullName>
    </recommendedName>
</protein>
<dbReference type="Proteomes" id="UP000182486">
    <property type="component" value="Unassembled WGS sequence"/>
</dbReference>
<dbReference type="RefSeq" id="WP_071809384.1">
    <property type="nucleotide sequence ID" value="NZ_MEIA01000485.1"/>
</dbReference>
<accession>A0A1K0FBK9</accession>
<organism evidence="2 3">
    <name type="scientific">Couchioplanes caeruleus subsp. caeruleus</name>
    <dbReference type="NCBI Taxonomy" id="56427"/>
    <lineage>
        <taxon>Bacteria</taxon>
        <taxon>Bacillati</taxon>
        <taxon>Actinomycetota</taxon>
        <taxon>Actinomycetes</taxon>
        <taxon>Micromonosporales</taxon>
        <taxon>Micromonosporaceae</taxon>
        <taxon>Couchioplanes</taxon>
    </lineage>
</organism>
<keyword evidence="1" id="KW-0732">Signal</keyword>